<evidence type="ECO:0000313" key="6">
    <source>
        <dbReference type="Proteomes" id="UP001063782"/>
    </source>
</evidence>
<dbReference type="InterPro" id="IPR018392">
    <property type="entry name" value="LysM"/>
</dbReference>
<dbReference type="SMART" id="SM00257">
    <property type="entry name" value="LysM"/>
    <property type="match status" value="1"/>
</dbReference>
<feature type="compositionally biased region" description="Basic and acidic residues" evidence="2">
    <location>
        <begin position="153"/>
        <end position="170"/>
    </location>
</feature>
<dbReference type="InterPro" id="IPR036779">
    <property type="entry name" value="LysM_dom_sf"/>
</dbReference>
<feature type="region of interest" description="Disordered" evidence="2">
    <location>
        <begin position="153"/>
        <end position="235"/>
    </location>
</feature>
<keyword evidence="1" id="KW-0175">Coiled coil</keyword>
<proteinExistence type="predicted"/>
<name>A0ABY6F547_9GAMM</name>
<feature type="compositionally biased region" description="Basic and acidic residues" evidence="2">
    <location>
        <begin position="302"/>
        <end position="357"/>
    </location>
</feature>
<dbReference type="InterPro" id="IPR007730">
    <property type="entry name" value="SPOR-like_dom"/>
</dbReference>
<evidence type="ECO:0000259" key="3">
    <source>
        <dbReference type="PROSITE" id="PS51724"/>
    </source>
</evidence>
<dbReference type="Gene3D" id="3.10.350.10">
    <property type="entry name" value="LysM domain"/>
    <property type="match status" value="1"/>
</dbReference>
<dbReference type="RefSeq" id="WP_263076716.1">
    <property type="nucleotide sequence ID" value="NZ_CP089977.1"/>
</dbReference>
<dbReference type="CDD" id="cd00118">
    <property type="entry name" value="LysM"/>
    <property type="match status" value="1"/>
</dbReference>
<feature type="domain" description="SPOR" evidence="3">
    <location>
        <begin position="358"/>
        <end position="435"/>
    </location>
</feature>
<dbReference type="SUPFAM" id="SSF54106">
    <property type="entry name" value="LysM domain"/>
    <property type="match status" value="1"/>
</dbReference>
<keyword evidence="6" id="KW-1185">Reference proteome</keyword>
<dbReference type="PANTHER" id="PTHR33734">
    <property type="entry name" value="LYSM DOMAIN-CONTAINING GPI-ANCHORED PROTEIN 2"/>
    <property type="match status" value="1"/>
</dbReference>
<dbReference type="InterPro" id="IPR036680">
    <property type="entry name" value="SPOR-like_sf"/>
</dbReference>
<dbReference type="PANTHER" id="PTHR33734:SF22">
    <property type="entry name" value="MEMBRANE-BOUND LYTIC MUREIN TRANSGLYCOSYLASE D"/>
    <property type="match status" value="1"/>
</dbReference>
<evidence type="ECO:0000313" key="5">
    <source>
        <dbReference type="EMBL" id="UXZ05216.1"/>
    </source>
</evidence>
<dbReference type="SUPFAM" id="SSF110997">
    <property type="entry name" value="Sporulation related repeat"/>
    <property type="match status" value="1"/>
</dbReference>
<evidence type="ECO:0000256" key="1">
    <source>
        <dbReference type="SAM" id="Coils"/>
    </source>
</evidence>
<dbReference type="Pfam" id="PF05036">
    <property type="entry name" value="SPOR"/>
    <property type="match status" value="1"/>
</dbReference>
<feature type="compositionally biased region" description="Basic and acidic residues" evidence="2">
    <location>
        <begin position="177"/>
        <end position="229"/>
    </location>
</feature>
<reference evidence="5" key="1">
    <citation type="submission" date="2021-12" db="EMBL/GenBank/DDBJ databases">
        <title>taxonomy of Moraxella sp. ZY201224.</title>
        <authorList>
            <person name="Li F."/>
        </authorList>
    </citation>
    <scope>NUCLEOTIDE SEQUENCE</scope>
    <source>
        <strain evidence="5">ZY201224</strain>
    </source>
</reference>
<evidence type="ECO:0000259" key="4">
    <source>
        <dbReference type="PROSITE" id="PS51782"/>
    </source>
</evidence>
<evidence type="ECO:0000256" key="2">
    <source>
        <dbReference type="SAM" id="MobiDB-lite"/>
    </source>
</evidence>
<feature type="region of interest" description="Disordered" evidence="2">
    <location>
        <begin position="271"/>
        <end position="360"/>
    </location>
</feature>
<dbReference type="Proteomes" id="UP001063782">
    <property type="component" value="Chromosome"/>
</dbReference>
<dbReference type="PROSITE" id="PS51782">
    <property type="entry name" value="LYSM"/>
    <property type="match status" value="1"/>
</dbReference>
<dbReference type="Gene3D" id="3.30.70.1070">
    <property type="entry name" value="Sporulation related repeat"/>
    <property type="match status" value="1"/>
</dbReference>
<organism evidence="5 6">
    <name type="scientific">Moraxella nasicaprae</name>
    <dbReference type="NCBI Taxonomy" id="2904122"/>
    <lineage>
        <taxon>Bacteria</taxon>
        <taxon>Pseudomonadati</taxon>
        <taxon>Pseudomonadota</taxon>
        <taxon>Gammaproteobacteria</taxon>
        <taxon>Moraxellales</taxon>
        <taxon>Moraxellaceae</taxon>
        <taxon>Moraxella</taxon>
    </lineage>
</organism>
<dbReference type="Pfam" id="PF01476">
    <property type="entry name" value="LysM"/>
    <property type="match status" value="1"/>
</dbReference>
<protein>
    <submittedName>
        <fullName evidence="5">SPOR domain-containing protein</fullName>
    </submittedName>
</protein>
<feature type="domain" description="LysM" evidence="4">
    <location>
        <begin position="233"/>
        <end position="277"/>
    </location>
</feature>
<gene>
    <name evidence="5" type="ORF">LU297_01825</name>
</gene>
<sequence>MISKQVLLGSALVLGGGVTFFALAKNDKPVQEPVVKTGQAPQIAKPTVQPLTADVATEERLLAQKQKEREAHTRQMQKQTEQLLAEQQKARLNALNKANAENGSESVLPADKAAKSELIALPTVQTRPEAVEAARQAEEAKRLAEEAKKAELAKKAAEASLPKKPEESKKSATNTNEADKKKADEAKRLEEKRAEERRQAAKKAEEAKRAEVKNAQNKKSDTNARDSKAGKSGQYQVQAGETWLGIANRHGVSVAALTQANGMSTGDIIREGQTLKIPSGSQASRTKDNKAAWAKNQTKQEQNAKKAEAKKTETKKAESKKVETKKGEEKKSDKKSDDKKQNIKSDVRANKSGKDQNPHLAGRYTVQVAITPDRAKVDKLVKQYRAAGYTVNTSNTSRGTRVLIGGAKSADAAKALRSKVANDSRVNSDGAFIHKVE</sequence>
<dbReference type="PROSITE" id="PS51724">
    <property type="entry name" value="SPOR"/>
    <property type="match status" value="1"/>
</dbReference>
<feature type="coiled-coil region" evidence="1">
    <location>
        <begin position="55"/>
        <end position="89"/>
    </location>
</feature>
<accession>A0ABY6F547</accession>
<dbReference type="EMBL" id="CP089977">
    <property type="protein sequence ID" value="UXZ05216.1"/>
    <property type="molecule type" value="Genomic_DNA"/>
</dbReference>